<evidence type="ECO:0000313" key="1">
    <source>
        <dbReference type="EMBL" id="TGY75356.1"/>
    </source>
</evidence>
<reference evidence="1" key="1">
    <citation type="submission" date="2019-04" db="EMBL/GenBank/DDBJ databases">
        <title>Microbes associate with the intestines of laboratory mice.</title>
        <authorList>
            <person name="Navarre W."/>
            <person name="Wong E."/>
            <person name="Huang K."/>
            <person name="Tropini C."/>
            <person name="Ng K."/>
            <person name="Yu B."/>
        </authorList>
    </citation>
    <scope>NUCLEOTIDE SEQUENCE</scope>
    <source>
        <strain evidence="1">NM04_E33</strain>
    </source>
</reference>
<keyword evidence="2" id="KW-1185">Reference proteome</keyword>
<proteinExistence type="predicted"/>
<evidence type="ECO:0000313" key="2">
    <source>
        <dbReference type="Proteomes" id="UP000306319"/>
    </source>
</evidence>
<gene>
    <name evidence="1" type="ORF">E5331_19930</name>
</gene>
<accession>A0AC61RB97</accession>
<dbReference type="EMBL" id="SRYB01000063">
    <property type="protein sequence ID" value="TGY75356.1"/>
    <property type="molecule type" value="Genomic_DNA"/>
</dbReference>
<dbReference type="Proteomes" id="UP000306319">
    <property type="component" value="Unassembled WGS sequence"/>
</dbReference>
<protein>
    <submittedName>
        <fullName evidence="1">Uncharacterized protein</fullName>
    </submittedName>
</protein>
<organism evidence="1 2">
    <name type="scientific">Lepagella muris</name>
    <dbReference type="NCBI Taxonomy" id="3032870"/>
    <lineage>
        <taxon>Bacteria</taxon>
        <taxon>Pseudomonadati</taxon>
        <taxon>Bacteroidota</taxon>
        <taxon>Bacteroidia</taxon>
        <taxon>Bacteroidales</taxon>
        <taxon>Muribaculaceae</taxon>
        <taxon>Lepagella</taxon>
    </lineage>
</organism>
<name>A0AC61RB97_9BACT</name>
<sequence>MATLLSDLLTVLGVRHTELYSDKRFSQMPFRSMFGLSKLLREYGVATAGISVASEERRNALAVMPVPFLADTPDGFIIVEKIGGGQVTYLSQHKEFEASIDAVLDAWNGVALLVSDSSESIEPGYTRHHVAEIASGVKRWTLLILLPVLLVVGMWADGLYCHVAAWVVMIFDIAGLWFSWSLVQKSLGIHTAAANAVCSAIEEGGCDEIAQSEASSFMGIVKWSEVGLAYFSVSLMAMLLFPQTLPALAAINILCLPYTVWSISYQKFVAKTWCTLCVCVQCTLWLLFVAYLIGGWTKQVFPLGWDFVILGCVYGVVLLAINRFDDFLIKRFAASSSASEVKTS</sequence>
<comment type="caution">
    <text evidence="1">The sequence shown here is derived from an EMBL/GenBank/DDBJ whole genome shotgun (WGS) entry which is preliminary data.</text>
</comment>